<organism evidence="1">
    <name type="scientific">freshwater metagenome</name>
    <dbReference type="NCBI Taxonomy" id="449393"/>
    <lineage>
        <taxon>unclassified sequences</taxon>
        <taxon>metagenomes</taxon>
        <taxon>ecological metagenomes</taxon>
    </lineage>
</organism>
<accession>A0A6J6E7G4</accession>
<reference evidence="1" key="1">
    <citation type="submission" date="2020-05" db="EMBL/GenBank/DDBJ databases">
        <authorList>
            <person name="Chiriac C."/>
            <person name="Salcher M."/>
            <person name="Ghai R."/>
            <person name="Kavagutti S V."/>
        </authorList>
    </citation>
    <scope>NUCLEOTIDE SEQUENCE</scope>
</reference>
<dbReference type="EMBL" id="CAEZTS010000026">
    <property type="protein sequence ID" value="CAB4572097.1"/>
    <property type="molecule type" value="Genomic_DNA"/>
</dbReference>
<evidence type="ECO:0000313" key="1">
    <source>
        <dbReference type="EMBL" id="CAB4572097.1"/>
    </source>
</evidence>
<gene>
    <name evidence="1" type="ORF">UFOPK1722_00455</name>
</gene>
<protein>
    <submittedName>
        <fullName evidence="1">Unannotated protein</fullName>
    </submittedName>
</protein>
<proteinExistence type="predicted"/>
<sequence>MDDLARRFAEFARAFEVGAPLYARIAERVSREPNVLDLMSVTPETQRVPVLLFASAHHLLLAEPSHPLAGHYPNFDRANPEGDVTDHFVDFVLSRPEPMRELLATRSTQTNEIGRCNWFLFPLAILNDEVGSLARVDIGSSAGLTLLAPHIGYDVRPGGVIASDSPLTIDCDVRGEPPLPRRAPEVAWSLGIDASPIDVRDDEEVRWLEACVWPDQVGRFARLRSAVALARVHDIRVEKGDAVDSVAGGVERARDHGHPVVTTSWVLNYLSPERRSEFVGVLDRIGGSSDLSWVIAESPKETPELPGHADSDELITVITLVTWRGGRRSVRRLATTHPHGHWVNWGA</sequence>
<dbReference type="InterPro" id="IPR011200">
    <property type="entry name" value="UCP012608"/>
</dbReference>
<name>A0A6J6E7G4_9ZZZZ</name>
<dbReference type="AlphaFoldDB" id="A0A6J6E7G4"/>
<dbReference type="Pfam" id="PF10094">
    <property type="entry name" value="DUF2332"/>
    <property type="match status" value="1"/>
</dbReference>